<evidence type="ECO:0000256" key="6">
    <source>
        <dbReference type="SAM" id="MobiDB-lite"/>
    </source>
</evidence>
<evidence type="ECO:0000256" key="2">
    <source>
        <dbReference type="ARBA" id="ARBA00009565"/>
    </source>
</evidence>
<accession>A0A3S2PCP4</accession>
<dbReference type="GO" id="GO:0016020">
    <property type="term" value="C:membrane"/>
    <property type="evidence" value="ECO:0007669"/>
    <property type="project" value="UniProtKB-SubCell"/>
</dbReference>
<dbReference type="InterPro" id="IPR030417">
    <property type="entry name" value="MS4A"/>
</dbReference>
<reference evidence="8 9" key="2">
    <citation type="submission" date="2019-01" db="EMBL/GenBank/DDBJ databases">
        <title>A chromosome length genome reference of the Java medaka (oryzias javanicus).</title>
        <authorList>
            <person name="Herpin A."/>
            <person name="Takehana Y."/>
            <person name="Naruse K."/>
            <person name="Ansai S."/>
            <person name="Kawaguchi M."/>
        </authorList>
    </citation>
    <scope>NUCLEOTIDE SEQUENCE [LARGE SCALE GENOMIC DNA]</scope>
    <source>
        <strain evidence="8">RS831</strain>
        <tissue evidence="8">Whole body</tissue>
    </source>
</reference>
<dbReference type="AlphaFoldDB" id="A0A3S2PCP4"/>
<evidence type="ECO:0000313" key="8">
    <source>
        <dbReference type="EMBL" id="RVE63308.1"/>
    </source>
</evidence>
<dbReference type="InterPro" id="IPR007237">
    <property type="entry name" value="CD20-like"/>
</dbReference>
<dbReference type="PANTHER" id="PTHR23320:SF128">
    <property type="entry name" value="MEMBRANE-SPANNING 4-DOMAINS SUBFAMILY A MEMBER 4A"/>
    <property type="match status" value="1"/>
</dbReference>
<dbReference type="OrthoDB" id="10071849at2759"/>
<feature type="transmembrane region" description="Helical" evidence="7">
    <location>
        <begin position="188"/>
        <end position="212"/>
    </location>
</feature>
<organism evidence="8 9">
    <name type="scientific">Oryzias javanicus</name>
    <name type="common">Javanese ricefish</name>
    <name type="synonym">Aplocheilus javanicus</name>
    <dbReference type="NCBI Taxonomy" id="123683"/>
    <lineage>
        <taxon>Eukaryota</taxon>
        <taxon>Metazoa</taxon>
        <taxon>Chordata</taxon>
        <taxon>Craniata</taxon>
        <taxon>Vertebrata</taxon>
        <taxon>Euteleostomi</taxon>
        <taxon>Actinopterygii</taxon>
        <taxon>Neopterygii</taxon>
        <taxon>Teleostei</taxon>
        <taxon>Neoteleostei</taxon>
        <taxon>Acanthomorphata</taxon>
        <taxon>Ovalentaria</taxon>
        <taxon>Atherinomorphae</taxon>
        <taxon>Beloniformes</taxon>
        <taxon>Adrianichthyidae</taxon>
        <taxon>Oryziinae</taxon>
        <taxon>Oryzias</taxon>
    </lineage>
</organism>
<evidence type="ECO:0000256" key="3">
    <source>
        <dbReference type="ARBA" id="ARBA00022692"/>
    </source>
</evidence>
<keyword evidence="9" id="KW-1185">Reference proteome</keyword>
<proteinExistence type="inferred from homology"/>
<dbReference type="EMBL" id="CM012452">
    <property type="protein sequence ID" value="RVE63308.1"/>
    <property type="molecule type" value="Genomic_DNA"/>
</dbReference>
<protein>
    <submittedName>
        <fullName evidence="8">Uncharacterized protein</fullName>
    </submittedName>
</protein>
<dbReference type="Pfam" id="PF04103">
    <property type="entry name" value="CD20"/>
    <property type="match status" value="1"/>
</dbReference>
<evidence type="ECO:0000256" key="1">
    <source>
        <dbReference type="ARBA" id="ARBA00004141"/>
    </source>
</evidence>
<keyword evidence="4 7" id="KW-1133">Transmembrane helix</keyword>
<reference evidence="8 9" key="1">
    <citation type="submission" date="2018-11" db="EMBL/GenBank/DDBJ databases">
        <authorList>
            <person name="Lopez-Roques C."/>
            <person name="Donnadieu C."/>
            <person name="Bouchez O."/>
            <person name="Klopp C."/>
            <person name="Cabau C."/>
            <person name="Zahm M."/>
        </authorList>
    </citation>
    <scope>NUCLEOTIDE SEQUENCE [LARGE SCALE GENOMIC DNA]</scope>
    <source>
        <strain evidence="8">RS831</strain>
        <tissue evidence="8">Whole body</tissue>
    </source>
</reference>
<evidence type="ECO:0000256" key="7">
    <source>
        <dbReference type="SAM" id="Phobius"/>
    </source>
</evidence>
<evidence type="ECO:0000256" key="4">
    <source>
        <dbReference type="ARBA" id="ARBA00022989"/>
    </source>
</evidence>
<name>A0A3S2PCP4_ORYJA</name>
<feature type="region of interest" description="Disordered" evidence="6">
    <location>
        <begin position="18"/>
        <end position="53"/>
    </location>
</feature>
<evidence type="ECO:0000256" key="5">
    <source>
        <dbReference type="ARBA" id="ARBA00023136"/>
    </source>
</evidence>
<feature type="compositionally biased region" description="Polar residues" evidence="6">
    <location>
        <begin position="18"/>
        <end position="43"/>
    </location>
</feature>
<evidence type="ECO:0000313" key="9">
    <source>
        <dbReference type="Proteomes" id="UP000283210"/>
    </source>
</evidence>
<feature type="transmembrane region" description="Helical" evidence="7">
    <location>
        <begin position="125"/>
        <end position="146"/>
    </location>
</feature>
<keyword evidence="3 7" id="KW-0812">Transmembrane</keyword>
<keyword evidence="5 7" id="KW-0472">Membrane</keyword>
<comment type="subcellular location">
    <subcellularLocation>
        <location evidence="1">Membrane</location>
        <topology evidence="1">Multi-pass membrane protein</topology>
    </subcellularLocation>
</comment>
<comment type="similarity">
    <text evidence="2">Belongs to the MS4A family.</text>
</comment>
<dbReference type="Proteomes" id="UP000283210">
    <property type="component" value="Chromosome 16"/>
</dbReference>
<sequence>MKNRSSVFLAADPLRVFSQNSQQEQTPIMASTSTPENPEQQAPPTEVIAPPTPSKVVDKTDSDVCREPQGLGVVQIFIGLLSVLFSLTPLLSPRLIHHAPFGFGLSFVVSGSLAVASGRRASVRLVWASLLTNAFSVLLGLAGVVYDCMLLSAVPSDVFCNSPPQTGPLPQGDWSRRCHDHLWALDSLLYGVLGVVLVLLVLQVCVCINVCVLAGRAIRRHKCPVTVAPDEDAALLIPAGSEPDPAHSA</sequence>
<feature type="transmembrane region" description="Helical" evidence="7">
    <location>
        <begin position="98"/>
        <end position="118"/>
    </location>
</feature>
<gene>
    <name evidence="8" type="ORF">OJAV_G00164400</name>
</gene>
<dbReference type="PANTHER" id="PTHR23320">
    <property type="entry name" value="MEMBRANE-SPANNING 4-DOMAINS SUBFAMILY A MS4A -RELATED"/>
    <property type="match status" value="1"/>
</dbReference>
<feature type="transmembrane region" description="Helical" evidence="7">
    <location>
        <begin position="71"/>
        <end position="92"/>
    </location>
</feature>